<dbReference type="RefSeq" id="WP_007148130.1">
    <property type="nucleotide sequence ID" value="NZ_AKCI01000001.1"/>
</dbReference>
<dbReference type="HOGENOM" id="CLU_000445_90_3_11"/>
<evidence type="ECO:0000313" key="5">
    <source>
        <dbReference type="EMBL" id="EJD64572.1"/>
    </source>
</evidence>
<dbReference type="OrthoDB" id="3243323at2"/>
<dbReference type="GO" id="GO:0000160">
    <property type="term" value="P:phosphorelay signal transduction system"/>
    <property type="evidence" value="ECO:0007669"/>
    <property type="project" value="InterPro"/>
</dbReference>
<evidence type="ECO:0000259" key="3">
    <source>
        <dbReference type="PROSITE" id="PS50043"/>
    </source>
</evidence>
<dbReference type="Proteomes" id="UP000006415">
    <property type="component" value="Unassembled WGS sequence"/>
</dbReference>
<dbReference type="InterPro" id="IPR036388">
    <property type="entry name" value="WH-like_DNA-bd_sf"/>
</dbReference>
<organism evidence="5 6">
    <name type="scientific">Scardovia wiggsiae F0424</name>
    <dbReference type="NCBI Taxonomy" id="857290"/>
    <lineage>
        <taxon>Bacteria</taxon>
        <taxon>Bacillati</taxon>
        <taxon>Actinomycetota</taxon>
        <taxon>Actinomycetes</taxon>
        <taxon>Bifidobacteriales</taxon>
        <taxon>Bifidobacteriaceae</taxon>
        <taxon>Scardovia</taxon>
    </lineage>
</organism>
<feature type="modified residue" description="4-aspartylphosphate" evidence="2">
    <location>
        <position position="50"/>
    </location>
</feature>
<dbReference type="PROSITE" id="PS50043">
    <property type="entry name" value="HTH_LUXR_2"/>
    <property type="match status" value="1"/>
</dbReference>
<proteinExistence type="predicted"/>
<keyword evidence="1" id="KW-0238">DNA-binding</keyword>
<dbReference type="InterPro" id="IPR016032">
    <property type="entry name" value="Sig_transdc_resp-reg_C-effctor"/>
</dbReference>
<dbReference type="AlphaFoldDB" id="J0LL90"/>
<evidence type="ECO:0000313" key="6">
    <source>
        <dbReference type="Proteomes" id="UP000006415"/>
    </source>
</evidence>
<dbReference type="Gene3D" id="3.40.50.2300">
    <property type="match status" value="1"/>
</dbReference>
<dbReference type="InterPro" id="IPR011006">
    <property type="entry name" value="CheY-like_superfamily"/>
</dbReference>
<protein>
    <recommendedName>
        <fullName evidence="7">HTH luxR-type domain-containing protein</fullName>
    </recommendedName>
</protein>
<keyword evidence="6" id="KW-1185">Reference proteome</keyword>
<evidence type="ECO:0000259" key="4">
    <source>
        <dbReference type="PROSITE" id="PS50110"/>
    </source>
</evidence>
<gene>
    <name evidence="5" type="ORF">HMPREF9156_01067</name>
</gene>
<dbReference type="CDD" id="cd06170">
    <property type="entry name" value="LuxR_C_like"/>
    <property type="match status" value="1"/>
</dbReference>
<dbReference type="Pfam" id="PF00196">
    <property type="entry name" value="GerE"/>
    <property type="match status" value="1"/>
</dbReference>
<dbReference type="InterPro" id="IPR001789">
    <property type="entry name" value="Sig_transdc_resp-reg_receiver"/>
</dbReference>
<dbReference type="GO" id="GO:0003677">
    <property type="term" value="F:DNA binding"/>
    <property type="evidence" value="ECO:0007669"/>
    <property type="project" value="UniProtKB-KW"/>
</dbReference>
<evidence type="ECO:0000256" key="1">
    <source>
        <dbReference type="ARBA" id="ARBA00023125"/>
    </source>
</evidence>
<feature type="domain" description="HTH luxR-type" evidence="3">
    <location>
        <begin position="137"/>
        <end position="202"/>
    </location>
</feature>
<dbReference type="SMART" id="SM00421">
    <property type="entry name" value="HTH_LUXR"/>
    <property type="match status" value="1"/>
</dbReference>
<dbReference type="PROSITE" id="PS50110">
    <property type="entry name" value="RESPONSE_REGULATORY"/>
    <property type="match status" value="1"/>
</dbReference>
<dbReference type="SMART" id="SM00448">
    <property type="entry name" value="REC"/>
    <property type="match status" value="1"/>
</dbReference>
<dbReference type="GO" id="GO:0006355">
    <property type="term" value="P:regulation of DNA-templated transcription"/>
    <property type="evidence" value="ECO:0007669"/>
    <property type="project" value="InterPro"/>
</dbReference>
<evidence type="ECO:0008006" key="7">
    <source>
        <dbReference type="Google" id="ProtNLM"/>
    </source>
</evidence>
<feature type="domain" description="Response regulatory" evidence="4">
    <location>
        <begin position="1"/>
        <end position="115"/>
    </location>
</feature>
<dbReference type="Pfam" id="PF00072">
    <property type="entry name" value="Response_reg"/>
    <property type="match status" value="1"/>
</dbReference>
<name>J0LL90_9BIFI</name>
<sequence length="203" mass="22298">MDNDRFTLAVLAATLKKHLPGWHLPDPVDKSSLAVSVCLSHHPPTVLLADISMSDMNGLLACTAIRRENFSTAILMMSSFNVDRFARKAAAAGAQGIIHKDDPALIAEAIIRISSGSSFPYKNINFDSSQDAFYRIRNSKNTELSPREAEIVDLWCTGESMQQISEKLGISQTTVRTHLQNAAKKLGVPNNRALILAWSDLNH</sequence>
<dbReference type="Gene3D" id="1.10.10.10">
    <property type="entry name" value="Winged helix-like DNA-binding domain superfamily/Winged helix DNA-binding domain"/>
    <property type="match status" value="1"/>
</dbReference>
<dbReference type="PANTHER" id="PTHR43214:SF44">
    <property type="entry name" value="TWO-COMPONENT RESPONSE REGULATOR"/>
    <property type="match status" value="1"/>
</dbReference>
<dbReference type="EMBL" id="AGZS01000006">
    <property type="protein sequence ID" value="EJD64572.1"/>
    <property type="molecule type" value="Genomic_DNA"/>
</dbReference>
<accession>J0LL90</accession>
<dbReference type="SUPFAM" id="SSF46894">
    <property type="entry name" value="C-terminal effector domain of the bipartite response regulators"/>
    <property type="match status" value="1"/>
</dbReference>
<dbReference type="PANTHER" id="PTHR43214">
    <property type="entry name" value="TWO-COMPONENT RESPONSE REGULATOR"/>
    <property type="match status" value="1"/>
</dbReference>
<keyword evidence="2" id="KW-0597">Phosphoprotein</keyword>
<dbReference type="eggNOG" id="COG2197">
    <property type="taxonomic scope" value="Bacteria"/>
</dbReference>
<reference evidence="5 6" key="1">
    <citation type="submission" date="2012-01" db="EMBL/GenBank/DDBJ databases">
        <title>The Genome Sequence of Scardovia wiggsiae F0424.</title>
        <authorList>
            <consortium name="The Broad Institute Genome Sequencing Platform"/>
            <person name="Earl A."/>
            <person name="Ward D."/>
            <person name="Feldgarden M."/>
            <person name="Gevers D."/>
            <person name="Izard J."/>
            <person name="Ganesan A."/>
            <person name="Baranova O.V."/>
            <person name="Blanton J.M."/>
            <person name="Tanner A.C."/>
            <person name="Mathney J."/>
            <person name="Dewhirst F.E."/>
            <person name="Young S.K."/>
            <person name="Zeng Q."/>
            <person name="Gargeya S."/>
            <person name="Fitzgerald M."/>
            <person name="Haas B."/>
            <person name="Abouelleil A."/>
            <person name="Alvarado L."/>
            <person name="Arachchi H.M."/>
            <person name="Berlin A."/>
            <person name="Chapman S.B."/>
            <person name="Gearin G."/>
            <person name="Goldberg J."/>
            <person name="Griggs A."/>
            <person name="Gujja S."/>
            <person name="Hansen M."/>
            <person name="Heiman D."/>
            <person name="Howarth C."/>
            <person name="Larimer J."/>
            <person name="Lui A."/>
            <person name="MacDonald P.J.P."/>
            <person name="McCowen C."/>
            <person name="Montmayeur A."/>
            <person name="Murphy C."/>
            <person name="Neiman D."/>
            <person name="Pearson M."/>
            <person name="Priest M."/>
            <person name="Roberts A."/>
            <person name="Saif S."/>
            <person name="Shea T."/>
            <person name="Sisk P."/>
            <person name="Stolte C."/>
            <person name="Sykes S."/>
            <person name="Wortman J."/>
            <person name="Nusbaum C."/>
            <person name="Birren B."/>
        </authorList>
    </citation>
    <scope>NUCLEOTIDE SEQUENCE [LARGE SCALE GENOMIC DNA]</scope>
    <source>
        <strain evidence="5 6">F0424</strain>
    </source>
</reference>
<dbReference type="STRING" id="857290.HMPREF9156_01067"/>
<dbReference type="SUPFAM" id="SSF52172">
    <property type="entry name" value="CheY-like"/>
    <property type="match status" value="1"/>
</dbReference>
<dbReference type="InterPro" id="IPR039420">
    <property type="entry name" value="WalR-like"/>
</dbReference>
<dbReference type="InterPro" id="IPR000792">
    <property type="entry name" value="Tscrpt_reg_LuxR_C"/>
</dbReference>
<evidence type="ECO:0000256" key="2">
    <source>
        <dbReference type="PROSITE-ProRule" id="PRU00169"/>
    </source>
</evidence>
<comment type="caution">
    <text evidence="5">The sequence shown here is derived from an EMBL/GenBank/DDBJ whole genome shotgun (WGS) entry which is preliminary data.</text>
</comment>
<dbReference type="PRINTS" id="PR00038">
    <property type="entry name" value="HTHLUXR"/>
</dbReference>